<gene>
    <name evidence="1" type="ORF">WG66_9029</name>
</gene>
<evidence type="ECO:0000313" key="2">
    <source>
        <dbReference type="Proteomes" id="UP000054988"/>
    </source>
</evidence>
<name>A0A0W0FQC1_MONRR</name>
<dbReference type="Proteomes" id="UP000054988">
    <property type="component" value="Unassembled WGS sequence"/>
</dbReference>
<dbReference type="SUPFAM" id="SSF48113">
    <property type="entry name" value="Heme-dependent peroxidases"/>
    <property type="match status" value="1"/>
</dbReference>
<dbReference type="InterPro" id="IPR010255">
    <property type="entry name" value="Haem_peroxidase_sf"/>
</dbReference>
<sequence length="86" mass="8937">MGLYGTATGLPIHLTTITVYGYANELYWDCGGPVIPVRAGRNDAKEAGPLGVPGTGGFNRGDMIPVVTCGHTPGGVHGDHHPQHTM</sequence>
<dbReference type="AlphaFoldDB" id="A0A0W0FQC1"/>
<proteinExistence type="predicted"/>
<evidence type="ECO:0000313" key="1">
    <source>
        <dbReference type="EMBL" id="KTB38406.1"/>
    </source>
</evidence>
<organism evidence="1 2">
    <name type="scientific">Moniliophthora roreri</name>
    <name type="common">Frosty pod rot fungus</name>
    <name type="synonym">Monilia roreri</name>
    <dbReference type="NCBI Taxonomy" id="221103"/>
    <lineage>
        <taxon>Eukaryota</taxon>
        <taxon>Fungi</taxon>
        <taxon>Dikarya</taxon>
        <taxon>Basidiomycota</taxon>
        <taxon>Agaricomycotina</taxon>
        <taxon>Agaricomycetes</taxon>
        <taxon>Agaricomycetidae</taxon>
        <taxon>Agaricales</taxon>
        <taxon>Marasmiineae</taxon>
        <taxon>Marasmiaceae</taxon>
        <taxon>Moniliophthora</taxon>
    </lineage>
</organism>
<dbReference type="GO" id="GO:0020037">
    <property type="term" value="F:heme binding"/>
    <property type="evidence" value="ECO:0007669"/>
    <property type="project" value="InterPro"/>
</dbReference>
<dbReference type="GO" id="GO:0004601">
    <property type="term" value="F:peroxidase activity"/>
    <property type="evidence" value="ECO:0007669"/>
    <property type="project" value="InterPro"/>
</dbReference>
<dbReference type="EMBL" id="LATX01001766">
    <property type="protein sequence ID" value="KTB38406.1"/>
    <property type="molecule type" value="Genomic_DNA"/>
</dbReference>
<reference evidence="1 2" key="1">
    <citation type="submission" date="2015-12" db="EMBL/GenBank/DDBJ databases">
        <title>Draft genome sequence of Moniliophthora roreri, the causal agent of frosty pod rot of cacao.</title>
        <authorList>
            <person name="Aime M.C."/>
            <person name="Diaz-Valderrama J.R."/>
            <person name="Kijpornyongpan T."/>
            <person name="Phillips-Mora W."/>
        </authorList>
    </citation>
    <scope>NUCLEOTIDE SEQUENCE [LARGE SCALE GENOMIC DNA]</scope>
    <source>
        <strain evidence="1 2">MCA 2952</strain>
    </source>
</reference>
<protein>
    <submittedName>
        <fullName evidence="1">Uncharacterized protein</fullName>
    </submittedName>
</protein>
<dbReference type="GO" id="GO:0006979">
    <property type="term" value="P:response to oxidative stress"/>
    <property type="evidence" value="ECO:0007669"/>
    <property type="project" value="InterPro"/>
</dbReference>
<comment type="caution">
    <text evidence="1">The sequence shown here is derived from an EMBL/GenBank/DDBJ whole genome shotgun (WGS) entry which is preliminary data.</text>
</comment>
<accession>A0A0W0FQC1</accession>